<protein>
    <submittedName>
        <fullName evidence="1">Uncharacterized protein</fullName>
    </submittedName>
</protein>
<reference evidence="1" key="1">
    <citation type="journal article" date="2013" name="J. Plant Res.">
        <title>Effect of fungi and light on seed germination of three Opuntia species from semiarid lands of central Mexico.</title>
        <authorList>
            <person name="Delgado-Sanchez P."/>
            <person name="Jimenez-Bremont J.F."/>
            <person name="Guerrero-Gonzalez Mde L."/>
            <person name="Flores J."/>
        </authorList>
    </citation>
    <scope>NUCLEOTIDE SEQUENCE</scope>
    <source>
        <tissue evidence="1">Cladode</tissue>
    </source>
</reference>
<organism evidence="1">
    <name type="scientific">Opuntia streptacantha</name>
    <name type="common">Prickly pear cactus</name>
    <name type="synonym">Opuntia cardona</name>
    <dbReference type="NCBI Taxonomy" id="393608"/>
    <lineage>
        <taxon>Eukaryota</taxon>
        <taxon>Viridiplantae</taxon>
        <taxon>Streptophyta</taxon>
        <taxon>Embryophyta</taxon>
        <taxon>Tracheophyta</taxon>
        <taxon>Spermatophyta</taxon>
        <taxon>Magnoliopsida</taxon>
        <taxon>eudicotyledons</taxon>
        <taxon>Gunneridae</taxon>
        <taxon>Pentapetalae</taxon>
        <taxon>Caryophyllales</taxon>
        <taxon>Cactineae</taxon>
        <taxon>Cactaceae</taxon>
        <taxon>Opuntioideae</taxon>
        <taxon>Opuntia</taxon>
    </lineage>
</organism>
<sequence>MEELGLTLPFRAGQTELMSFIDSPLSELLYATDITPKSRIETDKRGITRAVVTYATLCGPARQSQALPSKLKIVADNHFFLITEDCSGSIISAGTMLSTPLTTG</sequence>
<evidence type="ECO:0000313" key="1">
    <source>
        <dbReference type="EMBL" id="MBA4653746.1"/>
    </source>
</evidence>
<dbReference type="EMBL" id="GISG01180637">
    <property type="protein sequence ID" value="MBA4653746.1"/>
    <property type="molecule type" value="Transcribed_RNA"/>
</dbReference>
<proteinExistence type="predicted"/>
<dbReference type="AlphaFoldDB" id="A0A7C9E0B9"/>
<accession>A0A7C9E0B9</accession>
<reference evidence="1" key="2">
    <citation type="submission" date="2020-07" db="EMBL/GenBank/DDBJ databases">
        <authorList>
            <person name="Vera ALvarez R."/>
            <person name="Arias-Moreno D.M."/>
            <person name="Jimenez-Jacinto V."/>
            <person name="Jimenez-Bremont J.F."/>
            <person name="Swaminathan K."/>
            <person name="Moose S.P."/>
            <person name="Guerrero-Gonzalez M.L."/>
            <person name="Marino-Ramirez L."/>
            <person name="Landsman D."/>
            <person name="Rodriguez-Kessler M."/>
            <person name="Delgado-Sanchez P."/>
        </authorList>
    </citation>
    <scope>NUCLEOTIDE SEQUENCE</scope>
    <source>
        <tissue evidence="1">Cladode</tissue>
    </source>
</reference>
<name>A0A7C9E0B9_OPUST</name>